<dbReference type="SUPFAM" id="SSF56784">
    <property type="entry name" value="HAD-like"/>
    <property type="match status" value="1"/>
</dbReference>
<name>A0AA94HNS7_9MICO</name>
<dbReference type="InterPro" id="IPR023214">
    <property type="entry name" value="HAD_sf"/>
</dbReference>
<keyword evidence="2" id="KW-1185">Reference proteome</keyword>
<dbReference type="SFLD" id="SFLDG01129">
    <property type="entry name" value="C1.5:_HAD__Beta-PGM__Phosphata"/>
    <property type="match status" value="1"/>
</dbReference>
<dbReference type="InterPro" id="IPR023198">
    <property type="entry name" value="PGP-like_dom2"/>
</dbReference>
<accession>A0AA94HNS7</accession>
<dbReference type="Proteomes" id="UP000198506">
    <property type="component" value="Unassembled WGS sequence"/>
</dbReference>
<proteinExistence type="predicted"/>
<dbReference type="Pfam" id="PF00702">
    <property type="entry name" value="Hydrolase"/>
    <property type="match status" value="1"/>
</dbReference>
<dbReference type="EMBL" id="FOZN01000003">
    <property type="protein sequence ID" value="SFS16470.1"/>
    <property type="molecule type" value="Genomic_DNA"/>
</dbReference>
<organism evidence="1 2">
    <name type="scientific">Agrococcus baldri</name>
    <dbReference type="NCBI Taxonomy" id="153730"/>
    <lineage>
        <taxon>Bacteria</taxon>
        <taxon>Bacillati</taxon>
        <taxon>Actinomycetota</taxon>
        <taxon>Actinomycetes</taxon>
        <taxon>Micrococcales</taxon>
        <taxon>Microbacteriaceae</taxon>
        <taxon>Agrococcus</taxon>
    </lineage>
</organism>
<dbReference type="InterPro" id="IPR006439">
    <property type="entry name" value="HAD-SF_hydro_IA"/>
</dbReference>
<dbReference type="Gene3D" id="3.40.50.1000">
    <property type="entry name" value="HAD superfamily/HAD-like"/>
    <property type="match status" value="1"/>
</dbReference>
<dbReference type="PANTHER" id="PTHR43481">
    <property type="entry name" value="FRUCTOSE-1-PHOSPHATE PHOSPHATASE"/>
    <property type="match status" value="1"/>
</dbReference>
<protein>
    <submittedName>
        <fullName evidence="1">Haloacid dehalogenase superfamily, subfamily IA, variant 3 with third motif having DD or ED</fullName>
    </submittedName>
</protein>
<dbReference type="PRINTS" id="PR00413">
    <property type="entry name" value="HADHALOGNASE"/>
</dbReference>
<evidence type="ECO:0000313" key="2">
    <source>
        <dbReference type="Proteomes" id="UP000198506"/>
    </source>
</evidence>
<sequence>MVSARDAGSPTWQAERMTGALLLDMDGTLIDSESMWHEQMRAFAREHRIEWTTADAHWTTGRPMVEWAERMRERGVALERPAIIATIASAVADGVREDVPWLPGSLALLDRVAAAGIPAALITNATRENAAALLDAAPAGALRFAVTADDVARSKPDPDPYATAIARLGADASACIAFEDSSSGARSAVAAGARLWFLTTQLPESPVPAERTLGTLADVDIDQLFAQLA</sequence>
<gene>
    <name evidence="1" type="ORF">SAMN04487783_2295</name>
</gene>
<evidence type="ECO:0000313" key="1">
    <source>
        <dbReference type="EMBL" id="SFS16470.1"/>
    </source>
</evidence>
<dbReference type="NCBIfam" id="TIGR01509">
    <property type="entry name" value="HAD-SF-IA-v3"/>
    <property type="match status" value="1"/>
</dbReference>
<comment type="caution">
    <text evidence="1">The sequence shown here is derived from an EMBL/GenBank/DDBJ whole genome shotgun (WGS) entry which is preliminary data.</text>
</comment>
<reference evidence="1 2" key="1">
    <citation type="submission" date="2016-10" db="EMBL/GenBank/DDBJ databases">
        <authorList>
            <person name="Varghese N."/>
            <person name="Submissions S."/>
        </authorList>
    </citation>
    <scope>NUCLEOTIDE SEQUENCE [LARGE SCALE GENOMIC DNA]</scope>
    <source>
        <strain evidence="1 2">IAM 15147</strain>
    </source>
</reference>
<dbReference type="SFLD" id="SFLDS00003">
    <property type="entry name" value="Haloacid_Dehalogenase"/>
    <property type="match status" value="1"/>
</dbReference>
<dbReference type="Gene3D" id="1.10.150.240">
    <property type="entry name" value="Putative phosphatase, domain 2"/>
    <property type="match status" value="1"/>
</dbReference>
<dbReference type="InterPro" id="IPR036412">
    <property type="entry name" value="HAD-like_sf"/>
</dbReference>
<dbReference type="AlphaFoldDB" id="A0AA94HNS7"/>
<dbReference type="InterPro" id="IPR051806">
    <property type="entry name" value="HAD-like_SPP"/>
</dbReference>
<dbReference type="CDD" id="cd07505">
    <property type="entry name" value="HAD_BPGM-like"/>
    <property type="match status" value="1"/>
</dbReference>
<dbReference type="GO" id="GO:0050308">
    <property type="term" value="F:sugar-phosphatase activity"/>
    <property type="evidence" value="ECO:0007669"/>
    <property type="project" value="TreeGrafter"/>
</dbReference>
<dbReference type="PANTHER" id="PTHR43481:SF4">
    <property type="entry name" value="GLYCEROL-1-PHOSPHATE PHOSPHOHYDROLASE 1-RELATED"/>
    <property type="match status" value="1"/>
</dbReference>